<dbReference type="EMBL" id="WQLB01000002">
    <property type="protein sequence ID" value="MVN85488.1"/>
    <property type="molecule type" value="Genomic_DNA"/>
</dbReference>
<evidence type="ECO:0000259" key="3">
    <source>
        <dbReference type="Pfam" id="PF18222"/>
    </source>
</evidence>
<keyword evidence="2" id="KW-0472">Membrane</keyword>
<dbReference type="InterPro" id="IPR052534">
    <property type="entry name" value="Extracell_DNA_Util/SecSys_Comp"/>
</dbReference>
<name>A0A7C9HWC3_9DEIO</name>
<organism evidence="4 5">
    <name type="scientific">Deinococcus arboris</name>
    <dbReference type="NCBI Taxonomy" id="2682977"/>
    <lineage>
        <taxon>Bacteria</taxon>
        <taxon>Thermotogati</taxon>
        <taxon>Deinococcota</taxon>
        <taxon>Deinococci</taxon>
        <taxon>Deinococcales</taxon>
        <taxon>Deinococcaceae</taxon>
        <taxon>Deinococcus</taxon>
    </lineage>
</organism>
<dbReference type="RefSeq" id="WP_369409082.1">
    <property type="nucleotide sequence ID" value="NZ_WQLB01000002.1"/>
</dbReference>
<evidence type="ECO:0000313" key="4">
    <source>
        <dbReference type="EMBL" id="MVN85488.1"/>
    </source>
</evidence>
<feature type="region of interest" description="Disordered" evidence="1">
    <location>
        <begin position="204"/>
        <end position="234"/>
    </location>
</feature>
<evidence type="ECO:0000256" key="2">
    <source>
        <dbReference type="SAM" id="Phobius"/>
    </source>
</evidence>
<dbReference type="PANTHER" id="PTHR40278">
    <property type="entry name" value="DNA UTILIZATION PROTEIN HOFN"/>
    <property type="match status" value="1"/>
</dbReference>
<feature type="transmembrane region" description="Helical" evidence="2">
    <location>
        <begin position="20"/>
        <end position="41"/>
    </location>
</feature>
<protein>
    <submittedName>
        <fullName evidence="4">Fimbrial assembly protein</fullName>
    </submittedName>
</protein>
<dbReference type="AlphaFoldDB" id="A0A7C9HWC3"/>
<keyword evidence="2" id="KW-1133">Transmembrane helix</keyword>
<reference evidence="4 5" key="1">
    <citation type="submission" date="2019-12" db="EMBL/GenBank/DDBJ databases">
        <title>Deinococcus sp. HMF7620 Genome sequencing and assembly.</title>
        <authorList>
            <person name="Kang H."/>
            <person name="Kim H."/>
            <person name="Joh K."/>
        </authorList>
    </citation>
    <scope>NUCLEOTIDE SEQUENCE [LARGE SCALE GENOMIC DNA]</scope>
    <source>
        <strain evidence="4 5">HMF7620</strain>
    </source>
</reference>
<dbReference type="Proteomes" id="UP000483286">
    <property type="component" value="Unassembled WGS sequence"/>
</dbReference>
<accession>A0A7C9HWC3</accession>
<comment type="caution">
    <text evidence="4">The sequence shown here is derived from an EMBL/GenBank/DDBJ whole genome shotgun (WGS) entry which is preliminary data.</text>
</comment>
<evidence type="ECO:0000256" key="1">
    <source>
        <dbReference type="SAM" id="MobiDB-lite"/>
    </source>
</evidence>
<dbReference type="Gene3D" id="3.30.70.2830">
    <property type="match status" value="1"/>
</dbReference>
<dbReference type="InterPro" id="IPR040888">
    <property type="entry name" value="PilN_bio_d"/>
</dbReference>
<keyword evidence="2" id="KW-0812">Transmembrane</keyword>
<proteinExistence type="predicted"/>
<keyword evidence="5" id="KW-1185">Reference proteome</keyword>
<feature type="domain" description="PilN biogenesis protein dimerization" evidence="3">
    <location>
        <begin position="97"/>
        <end position="197"/>
    </location>
</feature>
<dbReference type="Pfam" id="PF18222">
    <property type="entry name" value="PilN_bio_d"/>
    <property type="match status" value="1"/>
</dbReference>
<gene>
    <name evidence="4" type="ORF">GO986_01750</name>
</gene>
<feature type="compositionally biased region" description="Low complexity" evidence="1">
    <location>
        <begin position="204"/>
        <end position="225"/>
    </location>
</feature>
<evidence type="ECO:0000313" key="5">
    <source>
        <dbReference type="Proteomes" id="UP000483286"/>
    </source>
</evidence>
<sequence length="234" mass="23955">MVEVNLLPQQYRKQAEPNAWIPGAIGLAAVTALALIAGEVVTGTRAGDLRKQLDALNGEAAALAPASAEYAQLNQQKTTLAQVTAVSEQLRAGKTYWTNDLAAFTAQLPTGGGVALQSMAVKAVDANALTALQQTGVYTGKNVTREIDLTGTASSQQAVVNFLRTFENNPNFGVNFRSLQSEGETSNYTFNASVGIVQAVTAPPATDPAAPAQDGTAPAPAAPAGSAEGAGSVN</sequence>
<dbReference type="PANTHER" id="PTHR40278:SF1">
    <property type="entry name" value="DNA UTILIZATION PROTEIN HOFN"/>
    <property type="match status" value="1"/>
</dbReference>